<feature type="region of interest" description="Disordered" evidence="1">
    <location>
        <begin position="297"/>
        <end position="321"/>
    </location>
</feature>
<keyword evidence="2" id="KW-0812">Transmembrane</keyword>
<keyword evidence="5" id="KW-1185">Reference proteome</keyword>
<accession>A0AAV1IA98</accession>
<evidence type="ECO:0000256" key="1">
    <source>
        <dbReference type="SAM" id="MobiDB-lite"/>
    </source>
</evidence>
<dbReference type="Proteomes" id="UP001314263">
    <property type="component" value="Unassembled WGS sequence"/>
</dbReference>
<evidence type="ECO:0000313" key="5">
    <source>
        <dbReference type="Proteomes" id="UP001314263"/>
    </source>
</evidence>
<protein>
    <submittedName>
        <fullName evidence="4">Uncharacterized protein</fullName>
    </submittedName>
</protein>
<dbReference type="EMBL" id="CAUYUE010000008">
    <property type="protein sequence ID" value="CAK0783195.1"/>
    <property type="molecule type" value="Genomic_DNA"/>
</dbReference>
<reference evidence="4 5" key="1">
    <citation type="submission" date="2023-10" db="EMBL/GenBank/DDBJ databases">
        <authorList>
            <person name="Maclean D."/>
            <person name="Macfadyen A."/>
        </authorList>
    </citation>
    <scope>NUCLEOTIDE SEQUENCE [LARGE SCALE GENOMIC DNA]</scope>
</reference>
<comment type="caution">
    <text evidence="4">The sequence shown here is derived from an EMBL/GenBank/DDBJ whole genome shotgun (WGS) entry which is preliminary data.</text>
</comment>
<gene>
    <name evidence="4" type="ORF">CVIRNUC_006394</name>
</gene>
<organism evidence="4 5">
    <name type="scientific">Coccomyxa viridis</name>
    <dbReference type="NCBI Taxonomy" id="1274662"/>
    <lineage>
        <taxon>Eukaryota</taxon>
        <taxon>Viridiplantae</taxon>
        <taxon>Chlorophyta</taxon>
        <taxon>core chlorophytes</taxon>
        <taxon>Trebouxiophyceae</taxon>
        <taxon>Trebouxiophyceae incertae sedis</taxon>
        <taxon>Coccomyxaceae</taxon>
        <taxon>Coccomyxa</taxon>
    </lineage>
</organism>
<evidence type="ECO:0000313" key="4">
    <source>
        <dbReference type="EMBL" id="CAK0783195.1"/>
    </source>
</evidence>
<keyword evidence="3" id="KW-0732">Signal</keyword>
<name>A0AAV1IA98_9CHLO</name>
<dbReference type="AlphaFoldDB" id="A0AAV1IA98"/>
<keyword evidence="2" id="KW-0472">Membrane</keyword>
<feature type="transmembrane region" description="Helical" evidence="2">
    <location>
        <begin position="267"/>
        <end position="289"/>
    </location>
</feature>
<keyword evidence="2" id="KW-1133">Transmembrane helix</keyword>
<evidence type="ECO:0000256" key="3">
    <source>
        <dbReference type="SAM" id="SignalP"/>
    </source>
</evidence>
<evidence type="ECO:0000256" key="2">
    <source>
        <dbReference type="SAM" id="Phobius"/>
    </source>
</evidence>
<proteinExistence type="predicted"/>
<feature type="chain" id="PRO_5043684841" evidence="3">
    <location>
        <begin position="29"/>
        <end position="321"/>
    </location>
</feature>
<sequence>MRTSCRASGRPAALHVLTLCSFAALGAAQYAYNDDLNYYDDYQLYTAGYHYDMYDESDNGPYYNQYTGDYDDVYGDYFFEDSEENEMDCRIGADSRPVFNGTTPCDLKLEGADKLLKTLDGGLDGTYAVWSCENGRPLYKREKSPVGQDRVLWYSAQYRDWDVTNGSIAQEDDILMFGGGGGRESRPQYVQNEWSLATEFIKDYAGSDDYKPIDLTVVCADGSQTVIPAQQKFGKTPLLVDDEMEAQYKRVYKRAMQGNDSSAQINLGLVTLFVMIGLGIVFGLPYLVARNRRMRKERSSRAEPSALSNILELSRKRDHTN</sequence>
<feature type="signal peptide" evidence="3">
    <location>
        <begin position="1"/>
        <end position="28"/>
    </location>
</feature>